<sequence>MGEFAESNETASRCKIVIFSQKPRCLEIIASQLLDLYSNIHFLTVTSELCAEKRMEYVEHFQTDNEISILLATTGICGHGFSLTAASVVILVDHNFNPYVDVQAIDRCHRIGQKNAVMVYRLVSNEPNEERLMKYCYAFNYNPLVYKGLRNLSLQPSLRRTKGIERNRQ</sequence>
<dbReference type="EMBL" id="FN668690">
    <property type="protein sequence ID" value="CBK25057.2"/>
    <property type="molecule type" value="Genomic_DNA"/>
</dbReference>
<keyword evidence="4" id="KW-1185">Reference proteome</keyword>
<dbReference type="RefSeq" id="XP_012899105.1">
    <property type="nucleotide sequence ID" value="XM_013043651.1"/>
</dbReference>
<reference evidence="3" key="1">
    <citation type="submission" date="2010-02" db="EMBL/GenBank/DDBJ databases">
        <title>Sequencing and annotation of the Blastocystis hominis genome.</title>
        <authorList>
            <person name="Wincker P."/>
        </authorList>
    </citation>
    <scope>NUCLEOTIDE SEQUENCE</scope>
    <source>
        <strain evidence="3">Singapore isolate B</strain>
    </source>
</reference>
<dbReference type="Gene3D" id="3.40.50.300">
    <property type="entry name" value="P-loop containing nucleotide triphosphate hydrolases"/>
    <property type="match status" value="1"/>
</dbReference>
<dbReference type="PANTHER" id="PTHR10799">
    <property type="entry name" value="SNF2/RAD54 HELICASE FAMILY"/>
    <property type="match status" value="1"/>
</dbReference>
<gene>
    <name evidence="3" type="ORF">GSBLH_T00004700001</name>
</gene>
<dbReference type="SMART" id="SM00490">
    <property type="entry name" value="HELICc"/>
    <property type="match status" value="1"/>
</dbReference>
<dbReference type="InterPro" id="IPR027417">
    <property type="entry name" value="P-loop_NTPase"/>
</dbReference>
<dbReference type="OrthoDB" id="47719at2759"/>
<dbReference type="AlphaFoldDB" id="D8MAG8"/>
<dbReference type="Proteomes" id="UP000008312">
    <property type="component" value="Unassembled WGS sequence"/>
</dbReference>
<dbReference type="InterPro" id="IPR001650">
    <property type="entry name" value="Helicase_C-like"/>
</dbReference>
<protein>
    <recommendedName>
        <fullName evidence="2">Helicase C-terminal domain-containing protein</fullName>
    </recommendedName>
</protein>
<evidence type="ECO:0000256" key="1">
    <source>
        <dbReference type="ARBA" id="ARBA00022801"/>
    </source>
</evidence>
<keyword evidence="1" id="KW-0378">Hydrolase</keyword>
<dbReference type="GO" id="GO:0016787">
    <property type="term" value="F:hydrolase activity"/>
    <property type="evidence" value="ECO:0007669"/>
    <property type="project" value="UniProtKB-KW"/>
</dbReference>
<proteinExistence type="predicted"/>
<evidence type="ECO:0000259" key="2">
    <source>
        <dbReference type="PROSITE" id="PS51194"/>
    </source>
</evidence>
<dbReference type="InParanoid" id="D8MAG8"/>
<dbReference type="PROSITE" id="PS51194">
    <property type="entry name" value="HELICASE_CTER"/>
    <property type="match status" value="1"/>
</dbReference>
<dbReference type="GeneID" id="24921706"/>
<dbReference type="CDD" id="cd18793">
    <property type="entry name" value="SF2_C_SNF"/>
    <property type="match status" value="1"/>
</dbReference>
<feature type="domain" description="Helicase C-terminal" evidence="2">
    <location>
        <begin position="6"/>
        <end position="153"/>
    </location>
</feature>
<evidence type="ECO:0000313" key="3">
    <source>
        <dbReference type="EMBL" id="CBK25057.2"/>
    </source>
</evidence>
<dbReference type="InterPro" id="IPR049730">
    <property type="entry name" value="SNF2/RAD54-like_C"/>
</dbReference>
<dbReference type="SUPFAM" id="SSF52540">
    <property type="entry name" value="P-loop containing nucleoside triphosphate hydrolases"/>
    <property type="match status" value="1"/>
</dbReference>
<evidence type="ECO:0000313" key="4">
    <source>
        <dbReference type="Proteomes" id="UP000008312"/>
    </source>
</evidence>
<dbReference type="Pfam" id="PF00271">
    <property type="entry name" value="Helicase_C"/>
    <property type="match status" value="1"/>
</dbReference>
<name>D8MAG8_BLAHO</name>
<accession>D8MAG8</accession>
<organism evidence="3">
    <name type="scientific">Blastocystis hominis</name>
    <dbReference type="NCBI Taxonomy" id="12968"/>
    <lineage>
        <taxon>Eukaryota</taxon>
        <taxon>Sar</taxon>
        <taxon>Stramenopiles</taxon>
        <taxon>Bigyra</taxon>
        <taxon>Opalozoa</taxon>
        <taxon>Opalinata</taxon>
        <taxon>Blastocystidae</taxon>
        <taxon>Blastocystis</taxon>
    </lineage>
</organism>